<sequence>MNELLGSKSVLRGLPTGVGDWVYTRACDFKFIFVLALASDKLLDRRPNGWLQNRLMGLACARTNVR</sequence>
<reference evidence="1 2" key="1">
    <citation type="journal article" date="2012" name="Genome Biol.">
        <title>The genome of the polar eukaryotic microalga coccomyxa subellipsoidea reveals traits of cold adaptation.</title>
        <authorList>
            <person name="Blanc G."/>
            <person name="Agarkova I."/>
            <person name="Grimwood J."/>
            <person name="Kuo A."/>
            <person name="Brueggeman A."/>
            <person name="Dunigan D."/>
            <person name="Gurnon J."/>
            <person name="Ladunga I."/>
            <person name="Lindquist E."/>
            <person name="Lucas S."/>
            <person name="Pangilinan J."/>
            <person name="Proschold T."/>
            <person name="Salamov A."/>
            <person name="Schmutz J."/>
            <person name="Weeks D."/>
            <person name="Yamada T."/>
            <person name="Claverie J.M."/>
            <person name="Grigoriev I."/>
            <person name="Van Etten J."/>
            <person name="Lomsadze A."/>
            <person name="Borodovsky M."/>
        </authorList>
    </citation>
    <scope>NUCLEOTIDE SEQUENCE [LARGE SCALE GENOMIC DNA]</scope>
    <source>
        <strain evidence="1 2">C-169</strain>
    </source>
</reference>
<proteinExistence type="predicted"/>
<dbReference type="Proteomes" id="UP000007264">
    <property type="component" value="Unassembled WGS sequence"/>
</dbReference>
<dbReference type="AlphaFoldDB" id="I0YHZ2"/>
<accession>I0YHZ2</accession>
<name>I0YHZ2_COCSC</name>
<evidence type="ECO:0000313" key="2">
    <source>
        <dbReference type="Proteomes" id="UP000007264"/>
    </source>
</evidence>
<evidence type="ECO:0000313" key="1">
    <source>
        <dbReference type="EMBL" id="EIE18011.1"/>
    </source>
</evidence>
<dbReference type="KEGG" id="csl:COCSUDRAFT_34655"/>
<keyword evidence="2" id="KW-1185">Reference proteome</keyword>
<gene>
    <name evidence="1" type="ORF">COCSUDRAFT_34655</name>
</gene>
<dbReference type="RefSeq" id="XP_005642555.1">
    <property type="nucleotide sequence ID" value="XM_005642498.1"/>
</dbReference>
<protein>
    <submittedName>
        <fullName evidence="1">Uncharacterized protein</fullName>
    </submittedName>
</protein>
<dbReference type="EMBL" id="AGSI01000029">
    <property type="protein sequence ID" value="EIE18011.1"/>
    <property type="molecule type" value="Genomic_DNA"/>
</dbReference>
<dbReference type="GeneID" id="17035959"/>
<organism evidence="1 2">
    <name type="scientific">Coccomyxa subellipsoidea (strain C-169)</name>
    <name type="common">Green microalga</name>
    <dbReference type="NCBI Taxonomy" id="574566"/>
    <lineage>
        <taxon>Eukaryota</taxon>
        <taxon>Viridiplantae</taxon>
        <taxon>Chlorophyta</taxon>
        <taxon>core chlorophytes</taxon>
        <taxon>Trebouxiophyceae</taxon>
        <taxon>Trebouxiophyceae incertae sedis</taxon>
        <taxon>Coccomyxaceae</taxon>
        <taxon>Coccomyxa</taxon>
        <taxon>Coccomyxa subellipsoidea</taxon>
    </lineage>
</organism>
<comment type="caution">
    <text evidence="1">The sequence shown here is derived from an EMBL/GenBank/DDBJ whole genome shotgun (WGS) entry which is preliminary data.</text>
</comment>